<dbReference type="Proteomes" id="UP001341840">
    <property type="component" value="Unassembled WGS sequence"/>
</dbReference>
<evidence type="ECO:0000256" key="2">
    <source>
        <dbReference type="ARBA" id="ARBA00022679"/>
    </source>
</evidence>
<keyword evidence="2" id="KW-0808">Transferase</keyword>
<evidence type="ECO:0000259" key="4">
    <source>
        <dbReference type="Pfam" id="PF00891"/>
    </source>
</evidence>
<dbReference type="Gene3D" id="1.10.10.10">
    <property type="entry name" value="Winged helix-like DNA-binding domain superfamily/Winged helix DNA-binding domain"/>
    <property type="match status" value="1"/>
</dbReference>
<accession>A0ABU6XH42</accession>
<dbReference type="InterPro" id="IPR001077">
    <property type="entry name" value="COMT_C"/>
</dbReference>
<gene>
    <name evidence="6" type="ORF">PIB30_055993</name>
</gene>
<protein>
    <submittedName>
        <fullName evidence="6">Uncharacterized protein</fullName>
    </submittedName>
</protein>
<keyword evidence="3" id="KW-0949">S-adenosyl-L-methionine</keyword>
<dbReference type="Gene3D" id="3.40.50.150">
    <property type="entry name" value="Vaccinia Virus protein VP39"/>
    <property type="match status" value="1"/>
</dbReference>
<dbReference type="PIRSF" id="PIRSF005739">
    <property type="entry name" value="O-mtase"/>
    <property type="match status" value="1"/>
</dbReference>
<dbReference type="SUPFAM" id="SSF53335">
    <property type="entry name" value="S-adenosyl-L-methionine-dependent methyltransferases"/>
    <property type="match status" value="1"/>
</dbReference>
<dbReference type="PROSITE" id="PS51683">
    <property type="entry name" value="SAM_OMT_II"/>
    <property type="match status" value="1"/>
</dbReference>
<keyword evidence="1" id="KW-0489">Methyltransferase</keyword>
<dbReference type="Pfam" id="PF08100">
    <property type="entry name" value="Dimerisation"/>
    <property type="match status" value="1"/>
</dbReference>
<evidence type="ECO:0000313" key="6">
    <source>
        <dbReference type="EMBL" id="MED6197385.1"/>
    </source>
</evidence>
<dbReference type="EMBL" id="JASCZI010211891">
    <property type="protein sequence ID" value="MED6197385.1"/>
    <property type="molecule type" value="Genomic_DNA"/>
</dbReference>
<reference evidence="6 7" key="1">
    <citation type="journal article" date="2023" name="Plants (Basel)">
        <title>Bridging the Gap: Combining Genomics and Transcriptomics Approaches to Understand Stylosanthes scabra, an Orphan Legume from the Brazilian Caatinga.</title>
        <authorList>
            <person name="Ferreira-Neto J.R.C."/>
            <person name="da Silva M.D."/>
            <person name="Binneck E."/>
            <person name="de Melo N.F."/>
            <person name="da Silva R.H."/>
            <person name="de Melo A.L.T.M."/>
            <person name="Pandolfi V."/>
            <person name="Bustamante F.O."/>
            <person name="Brasileiro-Vidal A.C."/>
            <person name="Benko-Iseppon A.M."/>
        </authorList>
    </citation>
    <scope>NUCLEOTIDE SEQUENCE [LARGE SCALE GENOMIC DNA]</scope>
    <source>
        <tissue evidence="6">Leaves</tissue>
    </source>
</reference>
<feature type="domain" description="O-methyltransferase C-terminal" evidence="4">
    <location>
        <begin position="131"/>
        <end position="345"/>
    </location>
</feature>
<comment type="caution">
    <text evidence="6">The sequence shown here is derived from an EMBL/GenBank/DDBJ whole genome shotgun (WGS) entry which is preliminary data.</text>
</comment>
<evidence type="ECO:0000256" key="3">
    <source>
        <dbReference type="ARBA" id="ARBA00022691"/>
    </source>
</evidence>
<dbReference type="InterPro" id="IPR036390">
    <property type="entry name" value="WH_DNA-bd_sf"/>
</dbReference>
<dbReference type="SUPFAM" id="SSF46785">
    <property type="entry name" value="Winged helix' DNA-binding domain"/>
    <property type="match status" value="1"/>
</dbReference>
<evidence type="ECO:0000256" key="1">
    <source>
        <dbReference type="ARBA" id="ARBA00022603"/>
    </source>
</evidence>
<dbReference type="Pfam" id="PF00891">
    <property type="entry name" value="Methyltransf_2"/>
    <property type="match status" value="1"/>
</dbReference>
<name>A0ABU6XH42_9FABA</name>
<dbReference type="InterPro" id="IPR012967">
    <property type="entry name" value="COMT_dimerisation"/>
</dbReference>
<feature type="domain" description="O-methyltransferase dimerisation" evidence="5">
    <location>
        <begin position="21"/>
        <end position="110"/>
    </location>
</feature>
<proteinExistence type="predicted"/>
<keyword evidence="7" id="KW-1185">Reference proteome</keyword>
<evidence type="ECO:0000313" key="7">
    <source>
        <dbReference type="Proteomes" id="UP001341840"/>
    </source>
</evidence>
<dbReference type="InterPro" id="IPR029063">
    <property type="entry name" value="SAM-dependent_MTases_sf"/>
</dbReference>
<dbReference type="InterPro" id="IPR016461">
    <property type="entry name" value="COMT-like"/>
</dbReference>
<dbReference type="InterPro" id="IPR036388">
    <property type="entry name" value="WH-like_DNA-bd_sf"/>
</dbReference>
<evidence type="ECO:0000259" key="5">
    <source>
        <dbReference type="Pfam" id="PF08100"/>
    </source>
</evidence>
<dbReference type="PANTHER" id="PTHR11746">
    <property type="entry name" value="O-METHYLTRANSFERASE"/>
    <property type="match status" value="1"/>
</dbReference>
<organism evidence="6 7">
    <name type="scientific">Stylosanthes scabra</name>
    <dbReference type="NCBI Taxonomy" id="79078"/>
    <lineage>
        <taxon>Eukaryota</taxon>
        <taxon>Viridiplantae</taxon>
        <taxon>Streptophyta</taxon>
        <taxon>Embryophyta</taxon>
        <taxon>Tracheophyta</taxon>
        <taxon>Spermatophyta</taxon>
        <taxon>Magnoliopsida</taxon>
        <taxon>eudicotyledons</taxon>
        <taxon>Gunneridae</taxon>
        <taxon>Pentapetalae</taxon>
        <taxon>rosids</taxon>
        <taxon>fabids</taxon>
        <taxon>Fabales</taxon>
        <taxon>Fabaceae</taxon>
        <taxon>Papilionoideae</taxon>
        <taxon>50 kb inversion clade</taxon>
        <taxon>dalbergioids sensu lato</taxon>
        <taxon>Dalbergieae</taxon>
        <taxon>Pterocarpus clade</taxon>
        <taxon>Stylosanthes</taxon>
    </lineage>
</organism>
<sequence length="364" mass="41032">MESNNGEDYTQNLLLAQTHVWNQIFSFMNSMSLKCAIELNIIDVVHNYGQPMPLSELIASLPIHPSKATFVRRLMRILTLSGIFSQQNDDELPEEERYVLTNASRILLKDHPFCMTPFFHVILDPKLLKPWYQLSNWFKKCDNNISPFETEHGMPFWEFITIHDPKIGNGFQDAMTSDSGVVSSVVVEKFKGVFEGVESLVDVGGGNGTMAKAIAKSFPHVECIVFDLPHVVAGLEGSSENMKYVGGNMFEAIPSSDAVLLKCILHNWNDEECVKLLKKCKEAIITKKGKIGKVIIIDMVVGNDNGDKGSLETQIFYDMAMMIFVNGKERNEKEWANLFLSSGFNNYKIIPIMMSSRSLIEVYP</sequence>